<evidence type="ECO:0000256" key="1">
    <source>
        <dbReference type="SAM" id="MobiDB-lite"/>
    </source>
</evidence>
<name>A0A426XHW1_ENSVE</name>
<proteinExistence type="predicted"/>
<dbReference type="EMBL" id="AMZH03020542">
    <property type="protein sequence ID" value="RRT39077.1"/>
    <property type="molecule type" value="Genomic_DNA"/>
</dbReference>
<accession>A0A426XHW1</accession>
<sequence>MAEVSARLDYAHVRKLIHVDRGEVEKLGRGRLGLLGNAPRLDLLWSTPRLGLLGSVPRDPPSRGLPRDPTRRPHRGEVALCGPSDDQVNAPRSRSVRPVSGQPHCVRCPRGLMVPRCLGGVEVVDVT</sequence>
<evidence type="ECO:0000313" key="2">
    <source>
        <dbReference type="EMBL" id="RRT39077.1"/>
    </source>
</evidence>
<evidence type="ECO:0000313" key="3">
    <source>
        <dbReference type="Proteomes" id="UP000287651"/>
    </source>
</evidence>
<dbReference type="Proteomes" id="UP000287651">
    <property type="component" value="Unassembled WGS sequence"/>
</dbReference>
<feature type="region of interest" description="Disordered" evidence="1">
    <location>
        <begin position="53"/>
        <end position="102"/>
    </location>
</feature>
<reference evidence="2 3" key="1">
    <citation type="journal article" date="2014" name="Agronomy (Basel)">
        <title>A Draft Genome Sequence for Ensete ventricosum, the Drought-Tolerant Tree Against Hunger.</title>
        <authorList>
            <person name="Harrison J."/>
            <person name="Moore K.A."/>
            <person name="Paszkiewicz K."/>
            <person name="Jones T."/>
            <person name="Grant M."/>
            <person name="Ambacheew D."/>
            <person name="Muzemil S."/>
            <person name="Studholme D.J."/>
        </authorList>
    </citation>
    <scope>NUCLEOTIDE SEQUENCE [LARGE SCALE GENOMIC DNA]</scope>
</reference>
<dbReference type="AlphaFoldDB" id="A0A426XHW1"/>
<protein>
    <submittedName>
        <fullName evidence="2">Uncharacterized protein</fullName>
    </submittedName>
</protein>
<organism evidence="2 3">
    <name type="scientific">Ensete ventricosum</name>
    <name type="common">Abyssinian banana</name>
    <name type="synonym">Musa ensete</name>
    <dbReference type="NCBI Taxonomy" id="4639"/>
    <lineage>
        <taxon>Eukaryota</taxon>
        <taxon>Viridiplantae</taxon>
        <taxon>Streptophyta</taxon>
        <taxon>Embryophyta</taxon>
        <taxon>Tracheophyta</taxon>
        <taxon>Spermatophyta</taxon>
        <taxon>Magnoliopsida</taxon>
        <taxon>Liliopsida</taxon>
        <taxon>Zingiberales</taxon>
        <taxon>Musaceae</taxon>
        <taxon>Ensete</taxon>
    </lineage>
</organism>
<comment type="caution">
    <text evidence="2">The sequence shown here is derived from an EMBL/GenBank/DDBJ whole genome shotgun (WGS) entry which is preliminary data.</text>
</comment>
<feature type="compositionally biased region" description="Basic and acidic residues" evidence="1">
    <location>
        <begin position="65"/>
        <end position="77"/>
    </location>
</feature>
<gene>
    <name evidence="2" type="ORF">B296_00046879</name>
</gene>